<evidence type="ECO:0000256" key="3">
    <source>
        <dbReference type="SAM" id="SignalP"/>
    </source>
</evidence>
<keyword evidence="3" id="KW-0732">Signal</keyword>
<evidence type="ECO:0000313" key="4">
    <source>
        <dbReference type="EMBL" id="QNN61027.1"/>
    </source>
</evidence>
<dbReference type="RefSeq" id="WP_187534145.1">
    <property type="nucleotide sequence ID" value="NZ_CP060715.1"/>
</dbReference>
<dbReference type="Proteomes" id="UP000515928">
    <property type="component" value="Chromosome"/>
</dbReference>
<evidence type="ECO:0000256" key="1">
    <source>
        <dbReference type="ARBA" id="ARBA00004196"/>
    </source>
</evidence>
<dbReference type="NCBIfam" id="TIGR02543">
    <property type="entry name" value="List_Bact_rpt"/>
    <property type="match status" value="5"/>
</dbReference>
<evidence type="ECO:0000313" key="5">
    <source>
        <dbReference type="Proteomes" id="UP000515928"/>
    </source>
</evidence>
<dbReference type="AlphaFoldDB" id="A0A7G9RZK2"/>
<keyword evidence="5" id="KW-1185">Reference proteome</keyword>
<dbReference type="Pfam" id="PF09479">
    <property type="entry name" value="Flg_new"/>
    <property type="match status" value="5"/>
</dbReference>
<feature type="signal peptide" evidence="3">
    <location>
        <begin position="1"/>
        <end position="27"/>
    </location>
</feature>
<dbReference type="EMBL" id="CP060715">
    <property type="protein sequence ID" value="QNN61027.1"/>
    <property type="molecule type" value="Genomic_DNA"/>
</dbReference>
<protein>
    <submittedName>
        <fullName evidence="4">InlB B-repeat-containing protein</fullName>
    </submittedName>
</protein>
<keyword evidence="2" id="KW-0812">Transmembrane</keyword>
<feature type="chain" id="PRO_5028830279" evidence="3">
    <location>
        <begin position="28"/>
        <end position="827"/>
    </location>
</feature>
<reference evidence="4 5" key="1">
    <citation type="submission" date="2020-08" db="EMBL/GenBank/DDBJ databases">
        <title>Genome sequence of Erysipelothrix inopinata DSM 15511T.</title>
        <authorList>
            <person name="Hyun D.-W."/>
            <person name="Bae J.-W."/>
        </authorList>
    </citation>
    <scope>NUCLEOTIDE SEQUENCE [LARGE SCALE GENOMIC DNA]</scope>
    <source>
        <strain evidence="4 5">DSM 15511</strain>
    </source>
</reference>
<dbReference type="Gene3D" id="2.60.40.4270">
    <property type="entry name" value="Listeria-Bacteroides repeat domain"/>
    <property type="match status" value="5"/>
</dbReference>
<comment type="subcellular location">
    <subcellularLocation>
        <location evidence="1">Cell envelope</location>
    </subcellularLocation>
</comment>
<dbReference type="GO" id="GO:0030313">
    <property type="term" value="C:cell envelope"/>
    <property type="evidence" value="ECO:0007669"/>
    <property type="project" value="UniProtKB-SubCell"/>
</dbReference>
<feature type="transmembrane region" description="Helical" evidence="2">
    <location>
        <begin position="806"/>
        <end position="824"/>
    </location>
</feature>
<accession>A0A7G9RZK2</accession>
<organism evidence="4 5">
    <name type="scientific">Erysipelothrix inopinata</name>
    <dbReference type="NCBI Taxonomy" id="225084"/>
    <lineage>
        <taxon>Bacteria</taxon>
        <taxon>Bacillati</taxon>
        <taxon>Bacillota</taxon>
        <taxon>Erysipelotrichia</taxon>
        <taxon>Erysipelotrichales</taxon>
        <taxon>Erysipelotrichaceae</taxon>
        <taxon>Erysipelothrix</taxon>
    </lineage>
</organism>
<dbReference type="KEGG" id="eio:H9L01_01245"/>
<proteinExistence type="predicted"/>
<keyword evidence="2" id="KW-0472">Membrane</keyword>
<keyword evidence="2" id="KW-1133">Transmembrane helix</keyword>
<gene>
    <name evidence="4" type="ORF">H9L01_01245</name>
</gene>
<name>A0A7G9RZK2_9FIRM</name>
<dbReference type="InterPro" id="IPR013378">
    <property type="entry name" value="InlB-like_B-rpt"/>
</dbReference>
<sequence>MKRFWKLCLSLLLTVMVIPVASSTVFADDSAYSNDLKNYLTAVNRADDVLVPQRDPETDQDFDEIADTVSALEIEDQKIYKTYIFDYKGIDRFENLTLFEVLISLNTDDEITNFNAFSSSTLDYGIEIVPGIYVEAKNEFQLPTYGDFDGGLAPSDFETYRVNLETKLRALSVQYQGPRMDVEFTESDLYLRDYRWMDGLKRTLNYEIEAEQPERFHDASVTNVTVGGKDYYQMKITQDMIPQVIVSNEDSYRFAKDDEKTVSVNIEYINDYFLYTLESPSFMIEVTLNDGRVFVADQDYETNLDQEGDAYKFFTDEGSDGDESIRGSIKEIVLNFEKNEDVTMLLTEHSDLVRAYKNSPIDDLSDYYEGNGSYSQSEGIMINSYYRYMKNGYWGIEQDENVIVPIYVPYLSQKVNVTFDSHGGTSVDPQRDIDLGSFATKPSNPTKDGFTFEGWYTDATFATAWNFDVDTVTQDMTLHANWEEIPVIEKYDVTFDSHGGSTVAPQLQLESGVKVQKPANPTKDGFTFEGWYTDATYATAWNFDVDTVTQDITLHAKWEEIPVIEKYDVTFDSHGGSTVAPQLQLESGVKVQKPANPTKDGFTFEGWYTDATYATAWNFDVDTVTQDITLHAKWEENPVVVEKYDVTFDSHGGSTVAPQLQLENGSHVMKPIEPTRVGYTFNGWYTSDALTTVWNFELDTVSKNMTLHAKWLENPVVVEKYDVTFDSHGGSTVAPQLQLESGVKVQKPANPTKDGFTFEGWYTDATYATAWNFDVDTIMKDMVLHAKWKENIKDEELPATGMKTSIIFPTMLVAGGLSLVVLKFKKD</sequence>
<evidence type="ECO:0000256" key="2">
    <source>
        <dbReference type="SAM" id="Phobius"/>
    </source>
</evidence>
<dbReference type="InterPro" id="IPR042229">
    <property type="entry name" value="Listeria/Bacterioides_rpt_sf"/>
</dbReference>